<protein>
    <submittedName>
        <fullName evidence="2">Uncharacterized protein</fullName>
    </submittedName>
</protein>
<feature type="compositionally biased region" description="Basic residues" evidence="1">
    <location>
        <begin position="1"/>
        <end position="19"/>
    </location>
</feature>
<dbReference type="RefSeq" id="XP_059603255.1">
    <property type="nucleotide sequence ID" value="XM_059749826.1"/>
</dbReference>
<reference evidence="2" key="2">
    <citation type="submission" date="2025-08" db="UniProtKB">
        <authorList>
            <consortium name="RefSeq"/>
        </authorList>
    </citation>
    <scope>IDENTIFICATION</scope>
</reference>
<evidence type="ECO:0000313" key="2">
    <source>
        <dbReference type="RefSeq" id="XP_059603255.1"/>
    </source>
</evidence>
<proteinExistence type="predicted"/>
<sequence>MEGGKERKKRPGPFPRMRKAGLGIGASDDAGRLREVTCMGGQLEESLWFANVFFRGMLSLPWRHSVLRETMGMNGPFLEERRVDACVKLFDIGLQQIDIPISSLCPVLHVLLGSKGCVSGASLATPFAKPTDVANADDVVAENIGTATVNNPNEAFDDVDGNGMSAASTDVEKELNPASAILIDWPRSQKMGKDPGIVMAVIVIGDHPAGRTFRVWSAPGLAYYSGPSPPAPKKVQHTRSRGCGVGGMADIVTGVRCEYPTE</sequence>
<feature type="region of interest" description="Disordered" evidence="1">
    <location>
        <begin position="1"/>
        <end position="22"/>
    </location>
</feature>
<evidence type="ECO:0000256" key="1">
    <source>
        <dbReference type="SAM" id="MobiDB-lite"/>
    </source>
</evidence>
<dbReference type="AlphaFoldDB" id="A0AAJ8BVZ2"/>
<dbReference type="VEuPathDB" id="FungiDB:An01g08190"/>
<accession>A0AAJ8BVZ2</accession>
<dbReference type="GeneID" id="84590021"/>
<name>A0AAJ8BVZ2_ASPNG</name>
<gene>
    <name evidence="2" type="ORF">An01g08190</name>
</gene>
<reference evidence="2" key="1">
    <citation type="submission" date="2025-02" db="EMBL/GenBank/DDBJ databases">
        <authorList>
            <consortium name="NCBI Genome Project"/>
        </authorList>
    </citation>
    <scope>NUCLEOTIDE SEQUENCE</scope>
</reference>
<organism evidence="2">
    <name type="scientific">Aspergillus niger</name>
    <dbReference type="NCBI Taxonomy" id="5061"/>
    <lineage>
        <taxon>Eukaryota</taxon>
        <taxon>Fungi</taxon>
        <taxon>Dikarya</taxon>
        <taxon>Ascomycota</taxon>
        <taxon>Pezizomycotina</taxon>
        <taxon>Eurotiomycetes</taxon>
        <taxon>Eurotiomycetidae</taxon>
        <taxon>Eurotiales</taxon>
        <taxon>Aspergillaceae</taxon>
        <taxon>Aspergillus</taxon>
        <taxon>Aspergillus subgen. Circumdati</taxon>
    </lineage>
</organism>
<dbReference type="KEGG" id="ang:An01g08190"/>